<dbReference type="Proteomes" id="UP000239297">
    <property type="component" value="Unassembled WGS sequence"/>
</dbReference>
<keyword evidence="3" id="KW-1185">Reference proteome</keyword>
<dbReference type="EMBL" id="PRKW01000001">
    <property type="protein sequence ID" value="PPB50372.1"/>
    <property type="molecule type" value="Genomic_DNA"/>
</dbReference>
<protein>
    <submittedName>
        <fullName evidence="2">Uncharacterized protein</fullName>
    </submittedName>
</protein>
<comment type="caution">
    <text evidence="2">The sequence shown here is derived from an EMBL/GenBank/DDBJ whole genome shotgun (WGS) entry which is preliminary data.</text>
</comment>
<reference evidence="2 3" key="1">
    <citation type="journal article" date="2014" name="Int. J. Syst. Evol. Microbiol.">
        <title>Arthrobacter pityocampae sp. nov., isolated from Thaumetopoea pityocampa (Lep., Thaumetopoeidae).</title>
        <authorList>
            <person name="Ince I.A."/>
            <person name="Demirbag Z."/>
            <person name="Kati H."/>
        </authorList>
    </citation>
    <scope>NUCLEOTIDE SEQUENCE [LARGE SCALE GENOMIC DNA]</scope>
    <source>
        <strain evidence="2 3">Tp2</strain>
    </source>
</reference>
<feature type="transmembrane region" description="Helical" evidence="1">
    <location>
        <begin position="156"/>
        <end position="179"/>
    </location>
</feature>
<feature type="transmembrane region" description="Helical" evidence="1">
    <location>
        <begin position="128"/>
        <end position="150"/>
    </location>
</feature>
<keyword evidence="1" id="KW-0812">Transmembrane</keyword>
<feature type="transmembrane region" description="Helical" evidence="1">
    <location>
        <begin position="12"/>
        <end position="37"/>
    </location>
</feature>
<name>A0A2S5J0L1_9MICC</name>
<accession>A0A2S5J0L1</accession>
<dbReference type="RefSeq" id="WP_104119647.1">
    <property type="nucleotide sequence ID" value="NZ_PRKW01000001.1"/>
</dbReference>
<evidence type="ECO:0000256" key="1">
    <source>
        <dbReference type="SAM" id="Phobius"/>
    </source>
</evidence>
<dbReference type="OrthoDB" id="5191833at2"/>
<sequence length="199" mass="20708">MTYTPTSRAPFLRTWLIWVAGFLAFPLAGLIGTLVIGRVDDPIAALTGGAITGLVLGTGQTLTSSHRLRASRWIPATTVGLSAGLLVGTSAVDYRTSLADLALMGALNGLVVGACQAAALPPGGRRRWVWTPIASILWALGWTVTTLLMVSVDEQFIVFGASGALVFAALSGLALYWLVPARTDADTPAEFPTTTAATP</sequence>
<keyword evidence="1" id="KW-0472">Membrane</keyword>
<gene>
    <name evidence="2" type="ORF">C4K88_00165</name>
</gene>
<feature type="transmembrane region" description="Helical" evidence="1">
    <location>
        <begin position="43"/>
        <end position="62"/>
    </location>
</feature>
<proteinExistence type="predicted"/>
<keyword evidence="1" id="KW-1133">Transmembrane helix</keyword>
<organism evidence="2 3">
    <name type="scientific">Arthrobacter pityocampae</name>
    <dbReference type="NCBI Taxonomy" id="547334"/>
    <lineage>
        <taxon>Bacteria</taxon>
        <taxon>Bacillati</taxon>
        <taxon>Actinomycetota</taxon>
        <taxon>Actinomycetes</taxon>
        <taxon>Micrococcales</taxon>
        <taxon>Micrococcaceae</taxon>
        <taxon>Arthrobacter</taxon>
    </lineage>
</organism>
<dbReference type="AlphaFoldDB" id="A0A2S5J0L1"/>
<evidence type="ECO:0000313" key="2">
    <source>
        <dbReference type="EMBL" id="PPB50372.1"/>
    </source>
</evidence>
<evidence type="ECO:0000313" key="3">
    <source>
        <dbReference type="Proteomes" id="UP000239297"/>
    </source>
</evidence>
<feature type="transmembrane region" description="Helical" evidence="1">
    <location>
        <begin position="98"/>
        <end position="121"/>
    </location>
</feature>
<feature type="transmembrane region" description="Helical" evidence="1">
    <location>
        <begin position="74"/>
        <end position="92"/>
    </location>
</feature>